<feature type="domain" description="Radical SAM core" evidence="1">
    <location>
        <begin position="174"/>
        <end position="395"/>
    </location>
</feature>
<dbReference type="Gene3D" id="3.80.30.20">
    <property type="entry name" value="tm_1862 like domain"/>
    <property type="match status" value="1"/>
</dbReference>
<dbReference type="SUPFAM" id="SSF102114">
    <property type="entry name" value="Radical SAM enzymes"/>
    <property type="match status" value="1"/>
</dbReference>
<dbReference type="EMBL" id="CP005290">
    <property type="protein sequence ID" value="AGK60588.1"/>
    <property type="molecule type" value="Genomic_DNA"/>
</dbReference>
<dbReference type="InterPro" id="IPR023404">
    <property type="entry name" value="rSAM_horseshoe"/>
</dbReference>
<evidence type="ECO:0000313" key="3">
    <source>
        <dbReference type="Proteomes" id="UP000013307"/>
    </source>
</evidence>
<dbReference type="PROSITE" id="PS51918">
    <property type="entry name" value="RADICAL_SAM"/>
    <property type="match status" value="1"/>
</dbReference>
<keyword evidence="3" id="KW-1185">Reference proteome</keyword>
<dbReference type="eggNOG" id="arCOG01355">
    <property type="taxonomic scope" value="Archaea"/>
</dbReference>
<dbReference type="OrthoDB" id="2305at2157"/>
<accession>N0BC76</accession>
<dbReference type="GO" id="GO:0003824">
    <property type="term" value="F:catalytic activity"/>
    <property type="evidence" value="ECO:0007669"/>
    <property type="project" value="InterPro"/>
</dbReference>
<dbReference type="Pfam" id="PF04055">
    <property type="entry name" value="Radical_SAM"/>
    <property type="match status" value="1"/>
</dbReference>
<dbReference type="AlphaFoldDB" id="N0BC76"/>
<dbReference type="HOGENOM" id="CLU_011543_3_3_2"/>
<protein>
    <submittedName>
        <fullName evidence="2">Fe-S oxidoreductase</fullName>
    </submittedName>
</protein>
<dbReference type="Pfam" id="PF19864">
    <property type="entry name" value="Radical_SAM_N2"/>
    <property type="match status" value="1"/>
</dbReference>
<sequence length="480" mass="55083">MDEFNPLYKRWRKGLKRVALVYPNRYVGGISNLGLQYIYHRINLMDGFVCERFYSDVFDGLKSVETSTPLSSFDIALFSIQYEEDVFKAYEILKKSGFSGLKIAGGPCIMENPRPYEKIFDFLYVGELESSSFFDRLQFNDLKDCEGIYSPGKRVKSVRSKLDEHLEMQIIGNSAYGRALLLEIGRGCVRNCRFCIVRRIYFPCRWRDAELLLEVAEKNRKFVDKVALIAPSPSDHPEFREIVFGLADMGFSVSPSSIRADKIDEEIIGVLKASGLRTLTIAPEAGSERLREALNKGIGYEDIIRTSGLAGEYGIEKIKLYFMVGLPGERKEDLDEIVNLAKEVRNSVRRVEISVNPLVPKPHTPFQWLSFGGKLEFRKEDIRELKEKIKYLWKNLRGFEFKAGSVEEFAVQTVISRGKQDVFPLIESGRANSFRNIFRLGLDRYLGSVEEHWSCVDHGYDAKRLRMELERALRIAGIDF</sequence>
<dbReference type="STRING" id="387631.Asulf_00567"/>
<dbReference type="CDD" id="cd01335">
    <property type="entry name" value="Radical_SAM"/>
    <property type="match status" value="1"/>
</dbReference>
<dbReference type="KEGG" id="ast:Asulf_00567"/>
<dbReference type="GeneID" id="15392210"/>
<name>N0BC76_9EURY</name>
<dbReference type="InterPro" id="IPR058240">
    <property type="entry name" value="rSAM_sf"/>
</dbReference>
<dbReference type="InterPro" id="IPR045784">
    <property type="entry name" value="Radical_SAM_N2"/>
</dbReference>
<dbReference type="InterPro" id="IPR007197">
    <property type="entry name" value="rSAM"/>
</dbReference>
<gene>
    <name evidence="2" type="ORF">Asulf_00567</name>
</gene>
<organism evidence="2 3">
    <name type="scientific">Archaeoglobus sulfaticallidus PM70-1</name>
    <dbReference type="NCBI Taxonomy" id="387631"/>
    <lineage>
        <taxon>Archaea</taxon>
        <taxon>Methanobacteriati</taxon>
        <taxon>Methanobacteriota</taxon>
        <taxon>Archaeoglobi</taxon>
        <taxon>Archaeoglobales</taxon>
        <taxon>Archaeoglobaceae</taxon>
        <taxon>Archaeoglobus</taxon>
    </lineage>
</organism>
<evidence type="ECO:0000259" key="1">
    <source>
        <dbReference type="PROSITE" id="PS51918"/>
    </source>
</evidence>
<evidence type="ECO:0000313" key="2">
    <source>
        <dbReference type="EMBL" id="AGK60588.1"/>
    </source>
</evidence>
<dbReference type="InterPro" id="IPR006638">
    <property type="entry name" value="Elp3/MiaA/NifB-like_rSAM"/>
</dbReference>
<dbReference type="PANTHER" id="PTHR42731">
    <property type="entry name" value="SLL1084 PROTEIN"/>
    <property type="match status" value="1"/>
</dbReference>
<dbReference type="RefSeq" id="WP_015590187.1">
    <property type="nucleotide sequence ID" value="NC_021169.1"/>
</dbReference>
<dbReference type="GO" id="GO:0051536">
    <property type="term" value="F:iron-sulfur cluster binding"/>
    <property type="evidence" value="ECO:0007669"/>
    <property type="project" value="InterPro"/>
</dbReference>
<dbReference type="PANTHER" id="PTHR42731:SF1">
    <property type="entry name" value="RADICAL SAM DOMAIN PROTEIN"/>
    <property type="match status" value="1"/>
</dbReference>
<dbReference type="Proteomes" id="UP000013307">
    <property type="component" value="Chromosome"/>
</dbReference>
<dbReference type="SFLD" id="SFLDG01082">
    <property type="entry name" value="B12-binding_domain_containing"/>
    <property type="match status" value="1"/>
</dbReference>
<reference evidence="2 3" key="1">
    <citation type="journal article" date="2013" name="Genome Announc.">
        <title>Complete Genome Sequence of the Thermophilic and Facultatively Chemolithoautotrophic Sulfate Reducer Archaeoglobus sulfaticallidus Strain PM70-1T.</title>
        <authorList>
            <person name="Stokke R."/>
            <person name="Hocking W.P."/>
            <person name="Steinsbu B.O."/>
            <person name="Steen I.H."/>
        </authorList>
    </citation>
    <scope>NUCLEOTIDE SEQUENCE [LARGE SCALE GENOMIC DNA]</scope>
    <source>
        <strain evidence="2">PM70-1</strain>
    </source>
</reference>
<dbReference type="SMART" id="SM00729">
    <property type="entry name" value="Elp3"/>
    <property type="match status" value="1"/>
</dbReference>
<proteinExistence type="predicted"/>
<dbReference type="SFLD" id="SFLDS00029">
    <property type="entry name" value="Radical_SAM"/>
    <property type="match status" value="1"/>
</dbReference>